<keyword evidence="3" id="KW-0235">DNA replication</keyword>
<comment type="caution">
    <text evidence="9">The sequence shown here is derived from an EMBL/GenBank/DDBJ whole genome shotgun (WGS) entry which is preliminary data.</text>
</comment>
<organism evidence="9 10">
    <name type="scientific">Endocarpon pusillum</name>
    <dbReference type="NCBI Taxonomy" id="364733"/>
    <lineage>
        <taxon>Eukaryota</taxon>
        <taxon>Fungi</taxon>
        <taxon>Dikarya</taxon>
        <taxon>Ascomycota</taxon>
        <taxon>Pezizomycotina</taxon>
        <taxon>Eurotiomycetes</taxon>
        <taxon>Chaetothyriomycetidae</taxon>
        <taxon>Verrucariales</taxon>
        <taxon>Verrucariaceae</taxon>
        <taxon>Endocarpon</taxon>
    </lineage>
</organism>
<dbReference type="GO" id="GO:0003688">
    <property type="term" value="F:DNA replication origin binding"/>
    <property type="evidence" value="ECO:0007669"/>
    <property type="project" value="TreeGrafter"/>
</dbReference>
<dbReference type="InterPro" id="IPR032705">
    <property type="entry name" value="ORC4_C"/>
</dbReference>
<proteinExistence type="inferred from homology"/>
<dbReference type="Gene3D" id="3.40.50.300">
    <property type="entry name" value="P-loop containing nucleotide triphosphate hydrolases"/>
    <property type="match status" value="1"/>
</dbReference>
<evidence type="ECO:0000313" key="10">
    <source>
        <dbReference type="Proteomes" id="UP000606974"/>
    </source>
</evidence>
<keyword evidence="5" id="KW-0539">Nucleus</keyword>
<dbReference type="InterPro" id="IPR041664">
    <property type="entry name" value="AAA_16"/>
</dbReference>
<evidence type="ECO:0000259" key="8">
    <source>
        <dbReference type="Pfam" id="PF14629"/>
    </source>
</evidence>
<feature type="compositionally biased region" description="Polar residues" evidence="6">
    <location>
        <begin position="108"/>
        <end position="125"/>
    </location>
</feature>
<dbReference type="InterPro" id="IPR016527">
    <property type="entry name" value="ORC4"/>
</dbReference>
<feature type="compositionally biased region" description="Polar residues" evidence="6">
    <location>
        <begin position="20"/>
        <end position="43"/>
    </location>
</feature>
<feature type="domain" description="Orc1-like AAA ATPase" evidence="7">
    <location>
        <begin position="319"/>
        <end position="480"/>
    </location>
</feature>
<evidence type="ECO:0000256" key="5">
    <source>
        <dbReference type="ARBA" id="ARBA00023242"/>
    </source>
</evidence>
<dbReference type="InterPro" id="IPR027417">
    <property type="entry name" value="P-loop_NTPase"/>
</dbReference>
<dbReference type="SUPFAM" id="SSF52540">
    <property type="entry name" value="P-loop containing nucleoside triphosphate hydrolases"/>
    <property type="match status" value="1"/>
</dbReference>
<accession>A0A8H7AF26</accession>
<feature type="compositionally biased region" description="Polar residues" evidence="6">
    <location>
        <begin position="132"/>
        <end position="152"/>
    </location>
</feature>
<feature type="domain" description="Origin recognition complex subunit 4 C-terminal" evidence="8">
    <location>
        <begin position="518"/>
        <end position="720"/>
    </location>
</feature>
<comment type="subcellular location">
    <subcellularLocation>
        <location evidence="1">Nucleus</location>
    </subcellularLocation>
</comment>
<evidence type="ECO:0000256" key="3">
    <source>
        <dbReference type="ARBA" id="ARBA00022705"/>
    </source>
</evidence>
<keyword evidence="4" id="KW-0238">DNA-binding</keyword>
<evidence type="ECO:0000313" key="9">
    <source>
        <dbReference type="EMBL" id="KAF7504035.1"/>
    </source>
</evidence>
<dbReference type="GO" id="GO:0006270">
    <property type="term" value="P:DNA replication initiation"/>
    <property type="evidence" value="ECO:0007669"/>
    <property type="project" value="TreeGrafter"/>
</dbReference>
<protein>
    <recommendedName>
        <fullName evidence="11">Origin recognition complex subunit 4</fullName>
    </recommendedName>
</protein>
<evidence type="ECO:0000259" key="7">
    <source>
        <dbReference type="Pfam" id="PF13191"/>
    </source>
</evidence>
<evidence type="ECO:0008006" key="11">
    <source>
        <dbReference type="Google" id="ProtNLM"/>
    </source>
</evidence>
<dbReference type="OrthoDB" id="343623at2759"/>
<dbReference type="FunFam" id="3.40.50.300:FF:001597">
    <property type="entry name" value="Origin recognition complex subunit Orc4"/>
    <property type="match status" value="1"/>
</dbReference>
<dbReference type="PANTHER" id="PTHR12087">
    <property type="entry name" value="ORIGIN RECOGNITION COMPLEX SUBUNIT 4"/>
    <property type="match status" value="1"/>
</dbReference>
<evidence type="ECO:0000256" key="1">
    <source>
        <dbReference type="ARBA" id="ARBA00004123"/>
    </source>
</evidence>
<feature type="region of interest" description="Disordered" evidence="6">
    <location>
        <begin position="215"/>
        <end position="242"/>
    </location>
</feature>
<sequence>MSDFEPSPRSSKRRRIATPSAGSAKTQLTPSTSRPSSKRLTSTSRRHLKARDSEDELAQENPSTNVRDSIYGSKEDSLNEDESACVAGRPEAHARSTESADELAQHEVTITPTKSQRTSSRQQGRTPEKTGKASTSHNGQEQAETASIGTRSSGRERKRPRWFSSALEDNPSPALPQGVLTPSRKGNETPRKSVAFEQDRTVAIGDLGFKDLDTTTTKKTQRARRRKEPYQSDEAQEKTGKDVHQTVELTMNNEELRLLGLEEEVEEEPFSEVPEAPNIAITTLLDPDHSHIDPRLDPVKSLVLSRLTGQILTPLTSLEAEYSKLYTLLSATIKSGEGNSILLLGSRGSGKTCLVESAIANLATECAGDFHVVRLNGFLQTDDKLALREIWRQLGREMQVEEDETAQISTYADTMASLLHLLSHPEELAETLESDAMGRTTKSVVFVLDEFDLFTTHPRQTLLYNLFDIAQARKAPIAVIGCSARVDVSDTLEKRVKSRFSHRWIHISQAKNFQAFEEIARAALLLRDQDRDHERQNISVEICDKWNAFVEKVFIPSSHVQSLLMQCFYTTKSVADLFSSLYVDVATIISLDQISLRPAMLSHLSAPDTVLDMLPGIPDLHLSLLICAARLDAIYNAAVVTFALVYSQYVDLVSRARLQASTAGSIAQATKLWNRDVAAAAWEDLAEWEIVLPAANKGIGQEQTRMWRCDVVLEEIVDAVGGADAGMSDVVIRWCKEI</sequence>
<dbReference type="Pfam" id="PF13191">
    <property type="entry name" value="AAA_16"/>
    <property type="match status" value="1"/>
</dbReference>
<gene>
    <name evidence="9" type="ORF">GJ744_002864</name>
</gene>
<evidence type="ECO:0000256" key="2">
    <source>
        <dbReference type="ARBA" id="ARBA00005334"/>
    </source>
</evidence>
<dbReference type="AlphaFoldDB" id="A0A8H7AF26"/>
<evidence type="ECO:0000256" key="4">
    <source>
        <dbReference type="ARBA" id="ARBA00023125"/>
    </source>
</evidence>
<dbReference type="Pfam" id="PF14629">
    <property type="entry name" value="ORC4_C"/>
    <property type="match status" value="1"/>
</dbReference>
<dbReference type="Proteomes" id="UP000606974">
    <property type="component" value="Unassembled WGS sequence"/>
</dbReference>
<keyword evidence="10" id="KW-1185">Reference proteome</keyword>
<reference evidence="9" key="1">
    <citation type="submission" date="2020-02" db="EMBL/GenBank/DDBJ databases">
        <authorList>
            <person name="Palmer J.M."/>
        </authorList>
    </citation>
    <scope>NUCLEOTIDE SEQUENCE</scope>
    <source>
        <strain evidence="9">EPUS1.4</strain>
        <tissue evidence="9">Thallus</tissue>
    </source>
</reference>
<dbReference type="GO" id="GO:0005664">
    <property type="term" value="C:nuclear origin of replication recognition complex"/>
    <property type="evidence" value="ECO:0007669"/>
    <property type="project" value="TreeGrafter"/>
</dbReference>
<dbReference type="EMBL" id="JAACFV010000151">
    <property type="protein sequence ID" value="KAF7504035.1"/>
    <property type="molecule type" value="Genomic_DNA"/>
</dbReference>
<comment type="similarity">
    <text evidence="2">Belongs to the ORC4 family.</text>
</comment>
<evidence type="ECO:0000256" key="6">
    <source>
        <dbReference type="SAM" id="MobiDB-lite"/>
    </source>
</evidence>
<feature type="region of interest" description="Disordered" evidence="6">
    <location>
        <begin position="1"/>
        <end position="199"/>
    </location>
</feature>
<name>A0A8H7AF26_9EURO</name>
<dbReference type="PANTHER" id="PTHR12087:SF0">
    <property type="entry name" value="ORIGIN RECOGNITION COMPLEX SUBUNIT 4"/>
    <property type="match status" value="1"/>
</dbReference>